<dbReference type="GO" id="GO:0008270">
    <property type="term" value="F:zinc ion binding"/>
    <property type="evidence" value="ECO:0007669"/>
    <property type="project" value="InterPro"/>
</dbReference>
<evidence type="ECO:0000256" key="3">
    <source>
        <dbReference type="PIRSR" id="PIRSR036894-1"/>
    </source>
</evidence>
<dbReference type="InterPro" id="IPR011051">
    <property type="entry name" value="RmlC_Cupin_sf"/>
</dbReference>
<dbReference type="EMBL" id="JASCXX010000001">
    <property type="protein sequence ID" value="MDI6447506.1"/>
    <property type="molecule type" value="Genomic_DNA"/>
</dbReference>
<dbReference type="InterPro" id="IPR014710">
    <property type="entry name" value="RmlC-like_jellyroll"/>
</dbReference>
<feature type="binding site" evidence="3">
    <location>
        <position position="113"/>
    </location>
    <ligand>
        <name>Zn(2+)</name>
        <dbReference type="ChEBI" id="CHEBI:29105"/>
    </ligand>
</feature>
<gene>
    <name evidence="6" type="ORF">QJ522_00500</name>
</gene>
<comment type="cofactor">
    <cofactor evidence="3">
        <name>Zn(2+)</name>
        <dbReference type="ChEBI" id="CHEBI:29105"/>
    </cofactor>
    <text evidence="3">Binds 1 zinc ion per subunit.</text>
</comment>
<feature type="binding site" evidence="3">
    <location>
        <position position="96"/>
    </location>
    <ligand>
        <name>Zn(2+)</name>
        <dbReference type="ChEBI" id="CHEBI:29105"/>
    </ligand>
</feature>
<dbReference type="CDD" id="cd07010">
    <property type="entry name" value="cupin_PMI_type_I_N_bac"/>
    <property type="match status" value="1"/>
</dbReference>
<dbReference type="GO" id="GO:0004476">
    <property type="term" value="F:mannose-6-phosphate isomerase activity"/>
    <property type="evidence" value="ECO:0007669"/>
    <property type="project" value="InterPro"/>
</dbReference>
<protein>
    <submittedName>
        <fullName evidence="6">Class I mannose-6-phosphate isomerase</fullName>
    </submittedName>
</protein>
<dbReference type="GO" id="GO:0005975">
    <property type="term" value="P:carbohydrate metabolic process"/>
    <property type="evidence" value="ECO:0007669"/>
    <property type="project" value="InterPro"/>
</dbReference>
<keyword evidence="1 3" id="KW-0479">Metal-binding</keyword>
<feature type="domain" description="Phosphomannose isomerase type I catalytic" evidence="5">
    <location>
        <begin position="3"/>
        <end position="105"/>
    </location>
</feature>
<dbReference type="InterPro" id="IPR014628">
    <property type="entry name" value="Man6P_isomerase_Firm_short"/>
</dbReference>
<comment type="caution">
    <text evidence="6">The sequence shown here is derived from an EMBL/GenBank/DDBJ whole genome shotgun (WGS) entry which is preliminary data.</text>
</comment>
<accession>A0AAW6TUE2</accession>
<dbReference type="InterPro" id="IPR051804">
    <property type="entry name" value="Carb_Metab_Reg_Kinase/Isom"/>
</dbReference>
<reference evidence="6" key="1">
    <citation type="submission" date="2023-05" db="EMBL/GenBank/DDBJ databases">
        <title>Anaerotaeda fermentans gen. nov., sp. nov., a novel anaerobic planctomycete of the new family within the order Sedimentisphaerales isolated from Taman Peninsula, Russia.</title>
        <authorList>
            <person name="Khomyakova M.A."/>
            <person name="Merkel A.Y."/>
            <person name="Slobodkin A.I."/>
        </authorList>
    </citation>
    <scope>NUCLEOTIDE SEQUENCE</scope>
    <source>
        <strain evidence="6">M17dextr</strain>
    </source>
</reference>
<dbReference type="PANTHER" id="PTHR42742">
    <property type="entry name" value="TRANSCRIPTIONAL REPRESSOR MPRA"/>
    <property type="match status" value="1"/>
</dbReference>
<dbReference type="SUPFAM" id="SSF51182">
    <property type="entry name" value="RmlC-like cupins"/>
    <property type="match status" value="1"/>
</dbReference>
<evidence type="ECO:0000259" key="5">
    <source>
        <dbReference type="Pfam" id="PF20511"/>
    </source>
</evidence>
<evidence type="ECO:0000256" key="2">
    <source>
        <dbReference type="ARBA" id="ARBA00022833"/>
    </source>
</evidence>
<dbReference type="Gene3D" id="2.60.120.10">
    <property type="entry name" value="Jelly Rolls"/>
    <property type="match status" value="2"/>
</dbReference>
<feature type="active site" evidence="4">
    <location>
        <position position="191"/>
    </location>
</feature>
<feature type="binding site" evidence="3">
    <location>
        <position position="171"/>
    </location>
    <ligand>
        <name>Zn(2+)</name>
        <dbReference type="ChEBI" id="CHEBI:29105"/>
    </ligand>
</feature>
<evidence type="ECO:0000313" key="7">
    <source>
        <dbReference type="Proteomes" id="UP001431776"/>
    </source>
</evidence>
<sequence length="310" mass="33830">MKCKPIFKERIWGGQGLETAFGKALPPGKKIGESWELADLPQGKTTIANGPFQGRILADIVRDHPEEITGVGDFPKPFPLLIKLLDAREVLSVQVHPDPQTCRRMGRGEPKTECWYIIDAEPGAVIYKGFKEPITRERFVRAVEDGTTADLLAKVPVEPGQCHFLPAGTAHAIGGGLLIAEIQTPSDTTYRVYDWDRLDDAGNPRQLHIEEALESIHFDVTADRLPVATIGRLVDCEHFKVDKGHRIRGAELLLARGQMRTILALSGSGTIESAQADPVDFAAGDCLVVPAAYDGAVTFGADTEYLKVTL</sequence>
<dbReference type="PANTHER" id="PTHR42742:SF3">
    <property type="entry name" value="FRUCTOKINASE"/>
    <property type="match status" value="1"/>
</dbReference>
<keyword evidence="7" id="KW-1185">Reference proteome</keyword>
<evidence type="ECO:0000313" key="6">
    <source>
        <dbReference type="EMBL" id="MDI6447506.1"/>
    </source>
</evidence>
<dbReference type="Proteomes" id="UP001431776">
    <property type="component" value="Unassembled WGS sequence"/>
</dbReference>
<proteinExistence type="predicted"/>
<dbReference type="InterPro" id="IPR046457">
    <property type="entry name" value="PMI_typeI_cat"/>
</dbReference>
<keyword evidence="6" id="KW-0413">Isomerase</keyword>
<evidence type="ECO:0000256" key="4">
    <source>
        <dbReference type="PIRSR" id="PIRSR036894-2"/>
    </source>
</evidence>
<dbReference type="Pfam" id="PF20511">
    <property type="entry name" value="PMI_typeI_cat"/>
    <property type="match status" value="1"/>
</dbReference>
<keyword evidence="2 3" id="KW-0862">Zinc</keyword>
<dbReference type="AlphaFoldDB" id="A0AAW6TUE2"/>
<organism evidence="6 7">
    <name type="scientific">Anaerobaca lacustris</name>
    <dbReference type="NCBI Taxonomy" id="3044600"/>
    <lineage>
        <taxon>Bacteria</taxon>
        <taxon>Pseudomonadati</taxon>
        <taxon>Planctomycetota</taxon>
        <taxon>Phycisphaerae</taxon>
        <taxon>Sedimentisphaerales</taxon>
        <taxon>Anaerobacaceae</taxon>
        <taxon>Anaerobaca</taxon>
    </lineage>
</organism>
<evidence type="ECO:0000256" key="1">
    <source>
        <dbReference type="ARBA" id="ARBA00022723"/>
    </source>
</evidence>
<name>A0AAW6TUE2_9BACT</name>
<dbReference type="PIRSF" id="PIRSF036894">
    <property type="entry name" value="PMI_Firm_short"/>
    <property type="match status" value="1"/>
</dbReference>
<dbReference type="RefSeq" id="WP_349242917.1">
    <property type="nucleotide sequence ID" value="NZ_JASCXX010000001.1"/>
</dbReference>